<evidence type="ECO:0000313" key="1">
    <source>
        <dbReference type="EMBL" id="AAK52146.1"/>
    </source>
</evidence>
<accession>Q94H82</accession>
<name>Q94H82_ORYSJ</name>
<dbReference type="Proteomes" id="UP000000763">
    <property type="component" value="Chromosome 3"/>
</dbReference>
<protein>
    <submittedName>
        <fullName evidence="1">Uncharacterized protein</fullName>
    </submittedName>
</protein>
<reference evidence="2" key="2">
    <citation type="journal article" date="2008" name="Nucleic Acids Res.">
        <title>The rice annotation project database (RAP-DB): 2008 update.</title>
        <authorList>
            <consortium name="The rice annotation project (RAP)"/>
        </authorList>
    </citation>
    <scope>GENOME REANNOTATION</scope>
    <source>
        <strain evidence="2">cv. Nipponbare</strain>
    </source>
</reference>
<proteinExistence type="predicted"/>
<gene>
    <name evidence="1" type="ordered locus">Os03g28320</name>
</gene>
<dbReference type="EMBL" id="AC084380">
    <property type="protein sequence ID" value="AAK52146.1"/>
    <property type="molecule type" value="Genomic_DNA"/>
</dbReference>
<organism evidence="1 2">
    <name type="scientific">Oryza sativa subsp. japonica</name>
    <name type="common">Rice</name>
    <dbReference type="NCBI Taxonomy" id="39947"/>
    <lineage>
        <taxon>Eukaryota</taxon>
        <taxon>Viridiplantae</taxon>
        <taxon>Streptophyta</taxon>
        <taxon>Embryophyta</taxon>
        <taxon>Tracheophyta</taxon>
        <taxon>Spermatophyta</taxon>
        <taxon>Magnoliopsida</taxon>
        <taxon>Liliopsida</taxon>
        <taxon>Poales</taxon>
        <taxon>Poaceae</taxon>
        <taxon>BOP clade</taxon>
        <taxon>Oryzoideae</taxon>
        <taxon>Oryzeae</taxon>
        <taxon>Oryzinae</taxon>
        <taxon>Oryza</taxon>
        <taxon>Oryza sativa</taxon>
    </lineage>
</organism>
<sequence length="112" mass="12013">MARDHSTWRPSGDVVRGEGEEAAMCVVVVVAVIEGRQEPSSSLMVKGDSDAAAGEKKEEAAVLVKHEHLGRVVNVAVVDKEDKALDSPPPTSICRHQCHRSPLAYCLLGRQG</sequence>
<reference evidence="2" key="1">
    <citation type="journal article" date="2005" name="Nature">
        <title>The map-based sequence of the rice genome.</title>
        <authorList>
            <consortium name="International rice genome sequencing project (IRGSP)"/>
            <person name="Matsumoto T."/>
            <person name="Wu J."/>
            <person name="Kanamori H."/>
            <person name="Katayose Y."/>
            <person name="Fujisawa M."/>
            <person name="Namiki N."/>
            <person name="Mizuno H."/>
            <person name="Yamamoto K."/>
            <person name="Antonio B.A."/>
            <person name="Baba T."/>
            <person name="Sakata K."/>
            <person name="Nagamura Y."/>
            <person name="Aoki H."/>
            <person name="Arikawa K."/>
            <person name="Arita K."/>
            <person name="Bito T."/>
            <person name="Chiden Y."/>
            <person name="Fujitsuka N."/>
            <person name="Fukunaka R."/>
            <person name="Hamada M."/>
            <person name="Harada C."/>
            <person name="Hayashi A."/>
            <person name="Hijishita S."/>
            <person name="Honda M."/>
            <person name="Hosokawa S."/>
            <person name="Ichikawa Y."/>
            <person name="Idonuma A."/>
            <person name="Iijima M."/>
            <person name="Ikeda M."/>
            <person name="Ikeno M."/>
            <person name="Ito K."/>
            <person name="Ito S."/>
            <person name="Ito T."/>
            <person name="Ito Y."/>
            <person name="Ito Y."/>
            <person name="Iwabuchi A."/>
            <person name="Kamiya K."/>
            <person name="Karasawa W."/>
            <person name="Kurita K."/>
            <person name="Katagiri S."/>
            <person name="Kikuta A."/>
            <person name="Kobayashi H."/>
            <person name="Kobayashi N."/>
            <person name="Machita K."/>
            <person name="Maehara T."/>
            <person name="Masukawa M."/>
            <person name="Mizubayashi T."/>
            <person name="Mukai Y."/>
            <person name="Nagasaki H."/>
            <person name="Nagata Y."/>
            <person name="Naito S."/>
            <person name="Nakashima M."/>
            <person name="Nakama Y."/>
            <person name="Nakamichi Y."/>
            <person name="Nakamura M."/>
            <person name="Meguro A."/>
            <person name="Negishi M."/>
            <person name="Ohta I."/>
            <person name="Ohta T."/>
            <person name="Okamoto M."/>
            <person name="Ono N."/>
            <person name="Saji S."/>
            <person name="Sakaguchi M."/>
            <person name="Sakai K."/>
            <person name="Shibata M."/>
            <person name="Shimokawa T."/>
            <person name="Song J."/>
            <person name="Takazaki Y."/>
            <person name="Terasawa K."/>
            <person name="Tsugane M."/>
            <person name="Tsuji K."/>
            <person name="Ueda S."/>
            <person name="Waki K."/>
            <person name="Yamagata H."/>
            <person name="Yamamoto M."/>
            <person name="Yamamoto S."/>
            <person name="Yamane H."/>
            <person name="Yoshiki S."/>
            <person name="Yoshihara R."/>
            <person name="Yukawa K."/>
            <person name="Zhong H."/>
            <person name="Yano M."/>
            <person name="Yuan Q."/>
            <person name="Ouyang S."/>
            <person name="Liu J."/>
            <person name="Jones K.M."/>
            <person name="Gansberger K."/>
            <person name="Moffat K."/>
            <person name="Hill J."/>
            <person name="Bera J."/>
            <person name="Fadrosh D."/>
            <person name="Jin S."/>
            <person name="Johri S."/>
            <person name="Kim M."/>
            <person name="Overton L."/>
            <person name="Reardon M."/>
            <person name="Tsitrin T."/>
            <person name="Vuong H."/>
            <person name="Weaver B."/>
            <person name="Ciecko A."/>
            <person name="Tallon L."/>
            <person name="Jackson J."/>
            <person name="Pai G."/>
            <person name="Aken S.V."/>
            <person name="Utterback T."/>
            <person name="Reidmuller S."/>
            <person name="Feldblyum T."/>
            <person name="Hsiao J."/>
            <person name="Zismann V."/>
            <person name="Iobst S."/>
            <person name="de Vazeille A.R."/>
            <person name="Buell C.R."/>
            <person name="Ying K."/>
            <person name="Li Y."/>
            <person name="Lu T."/>
            <person name="Huang Y."/>
            <person name="Zhao Q."/>
            <person name="Feng Q."/>
            <person name="Zhang L."/>
            <person name="Zhu J."/>
            <person name="Weng Q."/>
            <person name="Mu J."/>
            <person name="Lu Y."/>
            <person name="Fan D."/>
            <person name="Liu Y."/>
            <person name="Guan J."/>
            <person name="Zhang Y."/>
            <person name="Yu S."/>
            <person name="Liu X."/>
            <person name="Zhang Y."/>
            <person name="Hong G."/>
            <person name="Han B."/>
            <person name="Choisne N."/>
            <person name="Demange N."/>
            <person name="Orjeda G."/>
            <person name="Samain S."/>
            <person name="Cattolico L."/>
            <person name="Pelletier E."/>
            <person name="Couloux A."/>
            <person name="Segurens B."/>
            <person name="Wincker P."/>
            <person name="D'Hont A."/>
            <person name="Scarpelli C."/>
            <person name="Weissenbach J."/>
            <person name="Salanoubat M."/>
            <person name="Quetier F."/>
            <person name="Yu Y."/>
            <person name="Kim H.R."/>
            <person name="Rambo T."/>
            <person name="Currie J."/>
            <person name="Collura K."/>
            <person name="Luo M."/>
            <person name="Yang T."/>
            <person name="Ammiraju J.S.S."/>
            <person name="Engler F."/>
            <person name="Soderlund C."/>
            <person name="Wing R.A."/>
            <person name="Palmer L.E."/>
            <person name="de la Bastide M."/>
            <person name="Spiegel L."/>
            <person name="Nascimento L."/>
            <person name="Zutavern T."/>
            <person name="O'Shaughnessy A."/>
            <person name="Dike S."/>
            <person name="Dedhia N."/>
            <person name="Preston R."/>
            <person name="Balija V."/>
            <person name="McCombie W.R."/>
            <person name="Chow T."/>
            <person name="Chen H."/>
            <person name="Chung M."/>
            <person name="Chen C."/>
            <person name="Shaw J."/>
            <person name="Wu H."/>
            <person name="Hsiao K."/>
            <person name="Chao Y."/>
            <person name="Chu M."/>
            <person name="Cheng C."/>
            <person name="Hour A."/>
            <person name="Lee P."/>
            <person name="Lin S."/>
            <person name="Lin Y."/>
            <person name="Liou J."/>
            <person name="Liu S."/>
            <person name="Hsing Y."/>
            <person name="Raghuvanshi S."/>
            <person name="Mohanty A."/>
            <person name="Bharti A.K."/>
            <person name="Gaur A."/>
            <person name="Gupta V."/>
            <person name="Kumar D."/>
            <person name="Ravi V."/>
            <person name="Vij S."/>
            <person name="Kapur A."/>
            <person name="Khurana P."/>
            <person name="Khurana P."/>
            <person name="Khurana J.P."/>
            <person name="Tyagi A.K."/>
            <person name="Gaikwad K."/>
            <person name="Singh A."/>
            <person name="Dalal V."/>
            <person name="Srivastava S."/>
            <person name="Dixit A."/>
            <person name="Pal A.K."/>
            <person name="Ghazi I.A."/>
            <person name="Yadav M."/>
            <person name="Pandit A."/>
            <person name="Bhargava A."/>
            <person name="Sureshbabu K."/>
            <person name="Batra K."/>
            <person name="Sharma T.R."/>
            <person name="Mohapatra T."/>
            <person name="Singh N.K."/>
            <person name="Messing J."/>
            <person name="Nelson A.B."/>
            <person name="Fuks G."/>
            <person name="Kavchok S."/>
            <person name="Keizer G."/>
            <person name="Linton E."/>
            <person name="Llaca V."/>
            <person name="Song R."/>
            <person name="Tanyolac B."/>
            <person name="Young S."/>
            <person name="Ho-Il K."/>
            <person name="Hahn J.H."/>
            <person name="Sangsakoo G."/>
            <person name="Vanavichit A."/>
            <person name="de Mattos Luiz.A.T."/>
            <person name="Zimmer P.D."/>
            <person name="Malone G."/>
            <person name="Dellagostin O."/>
            <person name="de Oliveira A.C."/>
            <person name="Bevan M."/>
            <person name="Bancroft I."/>
            <person name="Minx P."/>
            <person name="Cordum H."/>
            <person name="Wilson R."/>
            <person name="Cheng Z."/>
            <person name="Jin W."/>
            <person name="Jiang J."/>
            <person name="Leong S.A."/>
            <person name="Iwama H."/>
            <person name="Gojobori T."/>
            <person name="Itoh T."/>
            <person name="Niimura Y."/>
            <person name="Fujii Y."/>
            <person name="Habara T."/>
            <person name="Sakai H."/>
            <person name="Sato Y."/>
            <person name="Wilson G."/>
            <person name="Kumar K."/>
            <person name="McCouch S."/>
            <person name="Juretic N."/>
            <person name="Hoen D."/>
            <person name="Wright S."/>
            <person name="Bruskiewich R."/>
            <person name="Bureau T."/>
            <person name="Miyao A."/>
            <person name="Hirochika H."/>
            <person name="Nishikawa T."/>
            <person name="Kadowaki K."/>
            <person name="Sugiura M."/>
            <person name="Burr B."/>
            <person name="Sasaki T."/>
        </authorList>
    </citation>
    <scope>NUCLEOTIDE SEQUENCE [LARGE SCALE GENOMIC DNA]</scope>
    <source>
        <strain evidence="2">cv. Nipponbare</strain>
    </source>
</reference>
<dbReference type="AlphaFoldDB" id="Q94H82"/>
<evidence type="ECO:0000313" key="2">
    <source>
        <dbReference type="Proteomes" id="UP000000763"/>
    </source>
</evidence>